<dbReference type="OrthoDB" id="2966966at2"/>
<name>A0A544SQK6_9BACI</name>
<dbReference type="AlphaFoldDB" id="A0A544SQK6"/>
<comment type="caution">
    <text evidence="1">The sequence shown here is derived from an EMBL/GenBank/DDBJ whole genome shotgun (WGS) entry which is preliminary data.</text>
</comment>
<reference evidence="1 2" key="1">
    <citation type="submission" date="2019-05" db="EMBL/GenBank/DDBJ databases">
        <title>Psychrobacillus vulpis sp. nov., a new species isolated from feces of a red fox that inhabits in The Tablas de Daimiel Natural Park, Albacete, Spain.</title>
        <authorList>
            <person name="Rodriguez M."/>
            <person name="Reina J.C."/>
            <person name="Bejar V."/>
            <person name="Llamas I."/>
        </authorList>
    </citation>
    <scope>NUCLEOTIDE SEQUENCE [LARGE SCALE GENOMIC DNA]</scope>
    <source>
        <strain evidence="1 2">NEAU-3TGS17</strain>
    </source>
</reference>
<protein>
    <submittedName>
        <fullName evidence="1">Uncharacterized protein</fullName>
    </submittedName>
</protein>
<keyword evidence="2" id="KW-1185">Reference proteome</keyword>
<gene>
    <name evidence="1" type="ORF">FG382_22470</name>
</gene>
<dbReference type="RefSeq" id="WP_142541073.1">
    <property type="nucleotide sequence ID" value="NZ_BMIE01000019.1"/>
</dbReference>
<accession>A0A544SQK6</accession>
<evidence type="ECO:0000313" key="1">
    <source>
        <dbReference type="EMBL" id="TQR07474.1"/>
    </source>
</evidence>
<evidence type="ECO:0000313" key="2">
    <source>
        <dbReference type="Proteomes" id="UP000317316"/>
    </source>
</evidence>
<sequence>MYGSLIYISSLKHEDIINQFDSILNEEKYSCFPLPDIENIGTNLYLLGMPFNKKIHWFIAQETMNGGEIPTVNVIDKHVLDGTPKSKVITLSVRERGLLDNIAYSFSNDVNRDNSYLKMIISIRKNSMGDYDFYYSHDNVFKITPRKSHACFN</sequence>
<dbReference type="Proteomes" id="UP000317316">
    <property type="component" value="Unassembled WGS sequence"/>
</dbReference>
<dbReference type="EMBL" id="VDGH01000025">
    <property type="protein sequence ID" value="TQR07474.1"/>
    <property type="molecule type" value="Genomic_DNA"/>
</dbReference>
<proteinExistence type="predicted"/>
<organism evidence="1 2">
    <name type="scientific">Psychrobacillus lasiicapitis</name>
    <dbReference type="NCBI Taxonomy" id="1636719"/>
    <lineage>
        <taxon>Bacteria</taxon>
        <taxon>Bacillati</taxon>
        <taxon>Bacillota</taxon>
        <taxon>Bacilli</taxon>
        <taxon>Bacillales</taxon>
        <taxon>Bacillaceae</taxon>
        <taxon>Psychrobacillus</taxon>
    </lineage>
</organism>